<gene>
    <name evidence="2" type="ORF">C7455_11454</name>
</gene>
<dbReference type="Proteomes" id="UP000245708">
    <property type="component" value="Unassembled WGS sequence"/>
</dbReference>
<reference evidence="2 3" key="1">
    <citation type="submission" date="2018-05" db="EMBL/GenBank/DDBJ databases">
        <title>Genomic Encyclopedia of Type Strains, Phase IV (KMG-IV): sequencing the most valuable type-strain genomes for metagenomic binning, comparative biology and taxonomic classification.</title>
        <authorList>
            <person name="Goeker M."/>
        </authorList>
    </citation>
    <scope>NUCLEOTIDE SEQUENCE [LARGE SCALE GENOMIC DNA]</scope>
    <source>
        <strain evidence="2 3">DSM 16097</strain>
    </source>
</reference>
<accession>A0A316GN29</accession>
<feature type="region of interest" description="Disordered" evidence="1">
    <location>
        <begin position="322"/>
        <end position="341"/>
    </location>
</feature>
<keyword evidence="3" id="KW-1185">Reference proteome</keyword>
<dbReference type="EMBL" id="QGGW01000014">
    <property type="protein sequence ID" value="PWK56317.1"/>
    <property type="molecule type" value="Genomic_DNA"/>
</dbReference>
<sequence>MKTIFLRVIDENDKAAALLKAIREPEKARGGQRFEVDAASFSAIPQCPFVYRVPAPMLALAANGETLIASGAKARQGFGAATRFHRLAWEVSPAEIGAGRRWLWLAHGTKPAPFFKPTFHVVLWADQGREAKADVLTRYPYLNGNYGFKIQAEEYYGRPGLCYGKRTGRFTVQVMPPEHAFSFEGTAIHAEASVDVWHLLALLNSEPIAFWLNNASAQHKTYSYVDSTPFPVKIDGRLALLAQRGWKCQFELRRSIENGNYFALPSLLQSEGENLAQRANAWAQFVRDTEFEIAEILGEINDRCFDLYEIDEADRLPIRLGFGGGIPEQSSSSTTEADVDDDLEDDDVEISANPEGLAADLCSWLVGVAFGRFDVRLATGARGLSTLPEPFAQMPVCSPAMLFGDDGLPLATPPAGYPLGFPENGILVDDRGHPRDLAAAIRLAFDEVFAARADARWSEFELLLDSKGHEIRTWLASNFFEYHLKRYSKGRRKAPIYWQLAIPSGRYSIWLYAHRLTHDSFFRIQNDVVVPRLAHEERQLTSLIQSVGPSPSAKERKDVAEQEALIGELRSFLEEVKLVSPLWHPTLDDGVSLTMAPLWRLMPQHKPWQKELKSKWDDLTAGKYDWAHVAMHLWPERVIPKCAADRSLAISHGLEDVFWAEGRDGKWRPRPIPTRPMDELVRERTSVAVKLALRGLTEASAPNGSKARGRRSSS</sequence>
<protein>
    <submittedName>
        <fullName evidence="2">Uncharacterized protein</fullName>
    </submittedName>
</protein>
<dbReference type="AlphaFoldDB" id="A0A316GN29"/>
<organism evidence="2 3">
    <name type="scientific">Roseicyclus mahoneyensis</name>
    <dbReference type="NCBI Taxonomy" id="164332"/>
    <lineage>
        <taxon>Bacteria</taxon>
        <taxon>Pseudomonadati</taxon>
        <taxon>Pseudomonadota</taxon>
        <taxon>Alphaproteobacteria</taxon>
        <taxon>Rhodobacterales</taxon>
        <taxon>Roseobacteraceae</taxon>
        <taxon>Roseicyclus</taxon>
    </lineage>
</organism>
<evidence type="ECO:0000256" key="1">
    <source>
        <dbReference type="SAM" id="MobiDB-lite"/>
    </source>
</evidence>
<dbReference type="RefSeq" id="WP_170119146.1">
    <property type="nucleotide sequence ID" value="NZ_QGGW01000014.1"/>
</dbReference>
<comment type="caution">
    <text evidence="2">The sequence shown here is derived from an EMBL/GenBank/DDBJ whole genome shotgun (WGS) entry which is preliminary data.</text>
</comment>
<name>A0A316GN29_9RHOB</name>
<evidence type="ECO:0000313" key="2">
    <source>
        <dbReference type="EMBL" id="PWK56317.1"/>
    </source>
</evidence>
<proteinExistence type="predicted"/>
<evidence type="ECO:0000313" key="3">
    <source>
        <dbReference type="Proteomes" id="UP000245708"/>
    </source>
</evidence>